<feature type="compositionally biased region" description="Polar residues" evidence="2">
    <location>
        <begin position="217"/>
        <end position="226"/>
    </location>
</feature>
<dbReference type="PANTHER" id="PTHR34529">
    <property type="entry name" value="AP-1 COMPLEX-ASSOCIATED REGULATORY PROTEIN"/>
    <property type="match status" value="1"/>
</dbReference>
<evidence type="ECO:0000313" key="4">
    <source>
        <dbReference type="RefSeq" id="XP_055877516.1"/>
    </source>
</evidence>
<accession>A0A9W2ZR81</accession>
<protein>
    <submittedName>
        <fullName evidence="4">AP-1 complex-associated regulatory protein-like isoform X1</fullName>
    </submittedName>
</protein>
<dbReference type="OrthoDB" id="10069720at2759"/>
<evidence type="ECO:0000256" key="2">
    <source>
        <dbReference type="SAM" id="MobiDB-lite"/>
    </source>
</evidence>
<sequence>MGNCFRRCFGIVDKRRRYMQSMYTAEHEFSIENYYMDDGFENLMTEDPPRDEMTGLLTDHERHLLRNKQFSVLAHEQRRVDAELEEKLAQDEKEIEREEEAYYEAKREAARIAQLNKDKENAAKNSSKAWVNNDDWEIAGGEDDFEVFLANVKARSLATRSLVKNGSGDAHSSSSSLAQTKEKSLTEGSSLDMEWDHEAGMSPQRKVNTRTSDDSWSKPSTVSPMHSSDLEWDPDFVSAGDDESQELLKVSAKSYTSAR</sequence>
<dbReference type="RefSeq" id="XP_055877516.1">
    <property type="nucleotide sequence ID" value="XM_056021541.1"/>
</dbReference>
<feature type="region of interest" description="Disordered" evidence="2">
    <location>
        <begin position="164"/>
        <end position="243"/>
    </location>
</feature>
<dbReference type="GO" id="GO:0005829">
    <property type="term" value="C:cytosol"/>
    <property type="evidence" value="ECO:0007669"/>
    <property type="project" value="GOC"/>
</dbReference>
<dbReference type="GO" id="GO:0048203">
    <property type="term" value="P:vesicle targeting, trans-Golgi to endosome"/>
    <property type="evidence" value="ECO:0007669"/>
    <property type="project" value="InterPro"/>
</dbReference>
<feature type="compositionally biased region" description="Acidic residues" evidence="2">
    <location>
        <begin position="230"/>
        <end position="243"/>
    </location>
</feature>
<gene>
    <name evidence="4" type="primary">LOC106061813</name>
</gene>
<dbReference type="OMA" id="ESNCDLM"/>
<keyword evidence="3" id="KW-1185">Reference proteome</keyword>
<dbReference type="AlphaFoldDB" id="A0A9W2ZR81"/>
<evidence type="ECO:0000313" key="3">
    <source>
        <dbReference type="Proteomes" id="UP001165740"/>
    </source>
</evidence>
<proteinExistence type="predicted"/>
<feature type="coiled-coil region" evidence="1">
    <location>
        <begin position="74"/>
        <end position="125"/>
    </location>
</feature>
<dbReference type="InterPro" id="IPR031483">
    <property type="entry name" value="AP1AR"/>
</dbReference>
<dbReference type="Proteomes" id="UP001165740">
    <property type="component" value="Chromosome 2"/>
</dbReference>
<dbReference type="PANTHER" id="PTHR34529:SF1">
    <property type="entry name" value="AP-1 COMPLEX-ASSOCIATED REGULATORY PROTEIN"/>
    <property type="match status" value="1"/>
</dbReference>
<name>A0A9W2ZR81_BIOGL</name>
<reference evidence="4" key="1">
    <citation type="submission" date="2025-08" db="UniProtKB">
        <authorList>
            <consortium name="RefSeq"/>
        </authorList>
    </citation>
    <scope>IDENTIFICATION</scope>
</reference>
<dbReference type="GO" id="GO:2000146">
    <property type="term" value="P:negative regulation of cell motility"/>
    <property type="evidence" value="ECO:0007669"/>
    <property type="project" value="InterPro"/>
</dbReference>
<keyword evidence="1" id="KW-0175">Coiled coil</keyword>
<organism evidence="3 4">
    <name type="scientific">Biomphalaria glabrata</name>
    <name type="common">Bloodfluke planorb</name>
    <name type="synonym">Freshwater snail</name>
    <dbReference type="NCBI Taxonomy" id="6526"/>
    <lineage>
        <taxon>Eukaryota</taxon>
        <taxon>Metazoa</taxon>
        <taxon>Spiralia</taxon>
        <taxon>Lophotrochozoa</taxon>
        <taxon>Mollusca</taxon>
        <taxon>Gastropoda</taxon>
        <taxon>Heterobranchia</taxon>
        <taxon>Euthyneura</taxon>
        <taxon>Panpulmonata</taxon>
        <taxon>Hygrophila</taxon>
        <taxon>Lymnaeoidea</taxon>
        <taxon>Planorbidae</taxon>
        <taxon>Biomphalaria</taxon>
    </lineage>
</organism>
<dbReference type="GO" id="GO:0035650">
    <property type="term" value="F:AP-1 adaptor complex binding"/>
    <property type="evidence" value="ECO:0007669"/>
    <property type="project" value="InterPro"/>
</dbReference>
<dbReference type="GeneID" id="106061813"/>
<dbReference type="GO" id="GO:1900025">
    <property type="term" value="P:negative regulation of substrate adhesion-dependent cell spreading"/>
    <property type="evidence" value="ECO:0007669"/>
    <property type="project" value="InterPro"/>
</dbReference>
<dbReference type="GO" id="GO:0034315">
    <property type="term" value="P:regulation of Arp2/3 complex-mediated actin nucleation"/>
    <property type="evidence" value="ECO:0007669"/>
    <property type="project" value="InterPro"/>
</dbReference>
<evidence type="ECO:0000256" key="1">
    <source>
        <dbReference type="SAM" id="Coils"/>
    </source>
</evidence>
<dbReference type="Pfam" id="PF15745">
    <property type="entry name" value="AP1AR"/>
    <property type="match status" value="1"/>
</dbReference>